<evidence type="ECO:0000256" key="1">
    <source>
        <dbReference type="SAM" id="Phobius"/>
    </source>
</evidence>
<proteinExistence type="predicted"/>
<sequence length="269" mass="30840">MSGSADMSNYSSTIVRINTMQECDVNFMFFSPTAERNEVGEPSDILWYEDFIIVGGFSKDAVISPRDYDRQVYRMLKPTSFLTYRQLFSLPVLDEVAAGKAVLLIDRTTATYELASFCQHYPDNEFYISRERFFLNPLAVYYSRRQDAVIRLMKKWEKRVKRLNEAGVISKWHRDTVSHGADFSRCPKVQQGEAETLDFDHHRSVFLLILAGNGVAFAALLGEMLLAKGLTGFGIVATLRENRWAARRRRTHTLVDSLRRDTISDQDAP</sequence>
<keyword evidence="1" id="KW-0472">Membrane</keyword>
<dbReference type="VEuPathDB" id="VectorBase:RSAN_037555"/>
<evidence type="ECO:0000313" key="3">
    <source>
        <dbReference type="Proteomes" id="UP000821837"/>
    </source>
</evidence>
<accession>A0A9D4SUI6</accession>
<protein>
    <submittedName>
        <fullName evidence="2">Uncharacterized protein</fullName>
    </submittedName>
</protein>
<gene>
    <name evidence="2" type="ORF">HPB52_015454</name>
</gene>
<organism evidence="2 3">
    <name type="scientific">Rhipicephalus sanguineus</name>
    <name type="common">Brown dog tick</name>
    <name type="synonym">Ixodes sanguineus</name>
    <dbReference type="NCBI Taxonomy" id="34632"/>
    <lineage>
        <taxon>Eukaryota</taxon>
        <taxon>Metazoa</taxon>
        <taxon>Ecdysozoa</taxon>
        <taxon>Arthropoda</taxon>
        <taxon>Chelicerata</taxon>
        <taxon>Arachnida</taxon>
        <taxon>Acari</taxon>
        <taxon>Parasitiformes</taxon>
        <taxon>Ixodida</taxon>
        <taxon>Ixodoidea</taxon>
        <taxon>Ixodidae</taxon>
        <taxon>Rhipicephalinae</taxon>
        <taxon>Rhipicephalus</taxon>
        <taxon>Rhipicephalus</taxon>
    </lineage>
</organism>
<reference evidence="2" key="1">
    <citation type="journal article" date="2020" name="Cell">
        <title>Large-Scale Comparative Analyses of Tick Genomes Elucidate Their Genetic Diversity and Vector Capacities.</title>
        <authorList>
            <consortium name="Tick Genome and Microbiome Consortium (TIGMIC)"/>
            <person name="Jia N."/>
            <person name="Wang J."/>
            <person name="Shi W."/>
            <person name="Du L."/>
            <person name="Sun Y."/>
            <person name="Zhan W."/>
            <person name="Jiang J.F."/>
            <person name="Wang Q."/>
            <person name="Zhang B."/>
            <person name="Ji P."/>
            <person name="Bell-Sakyi L."/>
            <person name="Cui X.M."/>
            <person name="Yuan T.T."/>
            <person name="Jiang B.G."/>
            <person name="Yang W.F."/>
            <person name="Lam T.T."/>
            <person name="Chang Q.C."/>
            <person name="Ding S.J."/>
            <person name="Wang X.J."/>
            <person name="Zhu J.G."/>
            <person name="Ruan X.D."/>
            <person name="Zhao L."/>
            <person name="Wei J.T."/>
            <person name="Ye R.Z."/>
            <person name="Que T.C."/>
            <person name="Du C.H."/>
            <person name="Zhou Y.H."/>
            <person name="Cheng J.X."/>
            <person name="Dai P.F."/>
            <person name="Guo W.B."/>
            <person name="Han X.H."/>
            <person name="Huang E.J."/>
            <person name="Li L.F."/>
            <person name="Wei W."/>
            <person name="Gao Y.C."/>
            <person name="Liu J.Z."/>
            <person name="Shao H.Z."/>
            <person name="Wang X."/>
            <person name="Wang C.C."/>
            <person name="Yang T.C."/>
            <person name="Huo Q.B."/>
            <person name="Li W."/>
            <person name="Chen H.Y."/>
            <person name="Chen S.E."/>
            <person name="Zhou L.G."/>
            <person name="Ni X.B."/>
            <person name="Tian J.H."/>
            <person name="Sheng Y."/>
            <person name="Liu T."/>
            <person name="Pan Y.S."/>
            <person name="Xia L.Y."/>
            <person name="Li J."/>
            <person name="Zhao F."/>
            <person name="Cao W.C."/>
        </authorList>
    </citation>
    <scope>NUCLEOTIDE SEQUENCE</scope>
    <source>
        <strain evidence="2">Rsan-2018</strain>
    </source>
</reference>
<name>A0A9D4SUI6_RHISA</name>
<dbReference type="AlphaFoldDB" id="A0A9D4SUI6"/>
<keyword evidence="3" id="KW-1185">Reference proteome</keyword>
<feature type="transmembrane region" description="Helical" evidence="1">
    <location>
        <begin position="206"/>
        <end position="239"/>
    </location>
</feature>
<dbReference type="EMBL" id="JABSTV010001251">
    <property type="protein sequence ID" value="KAH7951924.1"/>
    <property type="molecule type" value="Genomic_DNA"/>
</dbReference>
<keyword evidence="1" id="KW-1133">Transmembrane helix</keyword>
<comment type="caution">
    <text evidence="2">The sequence shown here is derived from an EMBL/GenBank/DDBJ whole genome shotgun (WGS) entry which is preliminary data.</text>
</comment>
<evidence type="ECO:0000313" key="2">
    <source>
        <dbReference type="EMBL" id="KAH7951924.1"/>
    </source>
</evidence>
<dbReference type="Proteomes" id="UP000821837">
    <property type="component" value="Chromosome 5"/>
</dbReference>
<keyword evidence="1" id="KW-0812">Transmembrane</keyword>
<reference evidence="2" key="2">
    <citation type="submission" date="2021-09" db="EMBL/GenBank/DDBJ databases">
        <authorList>
            <person name="Jia N."/>
            <person name="Wang J."/>
            <person name="Shi W."/>
            <person name="Du L."/>
            <person name="Sun Y."/>
            <person name="Zhan W."/>
            <person name="Jiang J."/>
            <person name="Wang Q."/>
            <person name="Zhang B."/>
            <person name="Ji P."/>
            <person name="Sakyi L.B."/>
            <person name="Cui X."/>
            <person name="Yuan T."/>
            <person name="Jiang B."/>
            <person name="Yang W."/>
            <person name="Lam T.T.-Y."/>
            <person name="Chang Q."/>
            <person name="Ding S."/>
            <person name="Wang X."/>
            <person name="Zhu J."/>
            <person name="Ruan X."/>
            <person name="Zhao L."/>
            <person name="Wei J."/>
            <person name="Que T."/>
            <person name="Du C."/>
            <person name="Cheng J."/>
            <person name="Dai P."/>
            <person name="Han X."/>
            <person name="Huang E."/>
            <person name="Gao Y."/>
            <person name="Liu J."/>
            <person name="Shao H."/>
            <person name="Ye R."/>
            <person name="Li L."/>
            <person name="Wei W."/>
            <person name="Wang X."/>
            <person name="Wang C."/>
            <person name="Huo Q."/>
            <person name="Li W."/>
            <person name="Guo W."/>
            <person name="Chen H."/>
            <person name="Chen S."/>
            <person name="Zhou L."/>
            <person name="Zhou L."/>
            <person name="Ni X."/>
            <person name="Tian J."/>
            <person name="Zhou Y."/>
            <person name="Sheng Y."/>
            <person name="Liu T."/>
            <person name="Pan Y."/>
            <person name="Xia L."/>
            <person name="Li J."/>
            <person name="Zhao F."/>
            <person name="Cao W."/>
        </authorList>
    </citation>
    <scope>NUCLEOTIDE SEQUENCE</scope>
    <source>
        <strain evidence="2">Rsan-2018</strain>
        <tissue evidence="2">Larvae</tissue>
    </source>
</reference>